<comment type="caution">
    <text evidence="3">The sequence shown here is derived from an EMBL/GenBank/DDBJ whole genome shotgun (WGS) entry which is preliminary data.</text>
</comment>
<dbReference type="InterPro" id="IPR037523">
    <property type="entry name" value="VOC_core"/>
</dbReference>
<dbReference type="Pfam" id="PF00903">
    <property type="entry name" value="Glyoxalase"/>
    <property type="match status" value="1"/>
</dbReference>
<evidence type="ECO:0000313" key="3">
    <source>
        <dbReference type="EMBL" id="OQO10661.1"/>
    </source>
</evidence>
<accession>A0A1V8THD9</accession>
<dbReference type="Proteomes" id="UP000192596">
    <property type="component" value="Unassembled WGS sequence"/>
</dbReference>
<dbReference type="PANTHER" id="PTHR36156:SF2">
    <property type="entry name" value="CUPIN TYPE-2 DOMAIN-CONTAINING PROTEIN"/>
    <property type="match status" value="1"/>
</dbReference>
<dbReference type="EMBL" id="NAJO01000008">
    <property type="protein sequence ID" value="OQO10661.1"/>
    <property type="molecule type" value="Genomic_DNA"/>
</dbReference>
<sequence>MQTIDNAPTARHLDDTTNVPSGADNTEDEQIVTHFPGLEGIDLLFQPSDAAPQHDMDLPAFHTELTQTNDLFDFSHLWTPLPDAQFFFDDTELFDPRFFALDSTERSEMSSPTLRFTTSMQGYFDAKSRPSSPSRDRGAKMWYSKPADLASHSPDILKIFIGLFQRHIPQTFAIFAEDADRPIKHSSSYILAMGAVGGLYSIVPGSGDFAQAMHNDARRLSLAELNEGNAISVCSSVALERVKTSILLGIYGLSSGNKRSFEFVEAFQGDLTNAIEVYSMVCKADSDYDEDAIAAQLLAAMYILDCYRVIIMMRPPSLMWRRMSRESRRAADFSELGRLRGAVRQLTDGVFRTPADTAHGIASLAAMAPLLWSAVPRHTQHAAAETPLSAARLPRSGLVDVALEKWYQLQVTPSMDVTALVLYHVMQIVLHTDLTTLQAFIYADADSSRRTGRQEMASKALHLWMKSRDYDTAQWHAGQIMDLVESAIPYFKAAESRTNAHAAPANSRSLEKRILHEVAHVPYAIYYATIVLTGSGDSFIIFITSITRYLHHISIPTTQLPAETGITSVHYTTMATISQVRLERLSYVIYEHPSLSKFDEFAKDFGLVDCGSSSETEHFYRGYGIDPFVYIGRQAPGNVKRFIGAGFAAETAADFERATKVVGAELVDLSKYPGGGQAVSLKDPNGYSVVVHWDQQLRSTPDHGISALEGHPPVNGALDKRREYTRMKEGPSLVHKLGHMGYTTDNWDATSAWYQQQFNFVPTDMLHAPGNTALDVAVFFRLDCGKTYVDHHNFLLARGDRPGTSIHHSSFEVEDIDTQFMGHQWLEKKGHELVWGIGRHVHGSQVFDYWYDPSHFIIEHFADGDVVNEDTEILRAEAGHMAVWGPPVPAIWGGKVKTEHPKPVNGVSGRTIDSTMASRTPTSNQLAKELPALTTYITGHDKETGATTIQEHRPATWKAVDNEGMAFNVGYTTNQFPLDMNDDKDITAHDEKLASGQLGLVSPGGTVLRYVDFAPGFESMM</sequence>
<keyword evidence="4" id="KW-1185">Reference proteome</keyword>
<dbReference type="InterPro" id="IPR047142">
    <property type="entry name" value="OryJ/VirC-like"/>
</dbReference>
<reference evidence="4" key="1">
    <citation type="submission" date="2017-03" db="EMBL/GenBank/DDBJ databases">
        <title>Genomes of endolithic fungi from Antarctica.</title>
        <authorList>
            <person name="Coleine C."/>
            <person name="Masonjones S."/>
            <person name="Stajich J.E."/>
        </authorList>
    </citation>
    <scope>NUCLEOTIDE SEQUENCE [LARGE SCALE GENOMIC DNA]</scope>
    <source>
        <strain evidence="4">CCFEE 5527</strain>
    </source>
</reference>
<dbReference type="InterPro" id="IPR004360">
    <property type="entry name" value="Glyas_Fos-R_dOase_dom"/>
</dbReference>
<proteinExistence type="predicted"/>
<dbReference type="Gene3D" id="2.60.120.10">
    <property type="entry name" value="Jelly Rolls"/>
    <property type="match status" value="1"/>
</dbReference>
<dbReference type="InParanoid" id="A0A1V8THD9"/>
<dbReference type="PROSITE" id="PS51819">
    <property type="entry name" value="VOC"/>
    <property type="match status" value="1"/>
</dbReference>
<dbReference type="OrthoDB" id="3360610at2759"/>
<dbReference type="STRING" id="1507870.A0A1V8THD9"/>
<evidence type="ECO:0000313" key="4">
    <source>
        <dbReference type="Proteomes" id="UP000192596"/>
    </source>
</evidence>
<dbReference type="SUPFAM" id="SSF54593">
    <property type="entry name" value="Glyoxalase/Bleomycin resistance protein/Dihydroxybiphenyl dioxygenase"/>
    <property type="match status" value="2"/>
</dbReference>
<dbReference type="PANTHER" id="PTHR36156">
    <property type="entry name" value="SLR2101 PROTEIN"/>
    <property type="match status" value="1"/>
</dbReference>
<protein>
    <recommendedName>
        <fullName evidence="2">VOC domain-containing protein</fullName>
    </recommendedName>
</protein>
<name>A0A1V8THD9_9PEZI</name>
<evidence type="ECO:0000259" key="2">
    <source>
        <dbReference type="PROSITE" id="PS51819"/>
    </source>
</evidence>
<gene>
    <name evidence="3" type="ORF">B0A48_03959</name>
</gene>
<feature type="region of interest" description="Disordered" evidence="1">
    <location>
        <begin position="1"/>
        <end position="26"/>
    </location>
</feature>
<dbReference type="InterPro" id="IPR029068">
    <property type="entry name" value="Glyas_Bleomycin-R_OHBP_Dase"/>
</dbReference>
<organism evidence="3 4">
    <name type="scientific">Cryoendolithus antarcticus</name>
    <dbReference type="NCBI Taxonomy" id="1507870"/>
    <lineage>
        <taxon>Eukaryota</taxon>
        <taxon>Fungi</taxon>
        <taxon>Dikarya</taxon>
        <taxon>Ascomycota</taxon>
        <taxon>Pezizomycotina</taxon>
        <taxon>Dothideomycetes</taxon>
        <taxon>Dothideomycetidae</taxon>
        <taxon>Cladosporiales</taxon>
        <taxon>Cladosporiaceae</taxon>
        <taxon>Cryoendolithus</taxon>
    </lineage>
</organism>
<dbReference type="Gene3D" id="3.10.180.10">
    <property type="entry name" value="2,3-Dihydroxybiphenyl 1,2-Dioxygenase, domain 1"/>
    <property type="match status" value="1"/>
</dbReference>
<dbReference type="AlphaFoldDB" id="A0A1V8THD9"/>
<feature type="region of interest" description="Disordered" evidence="1">
    <location>
        <begin position="897"/>
        <end position="924"/>
    </location>
</feature>
<dbReference type="InterPro" id="IPR014710">
    <property type="entry name" value="RmlC-like_jellyroll"/>
</dbReference>
<feature type="compositionally biased region" description="Polar residues" evidence="1">
    <location>
        <begin position="911"/>
        <end position="924"/>
    </location>
</feature>
<feature type="domain" description="VOC" evidence="2">
    <location>
        <begin position="736"/>
        <end position="863"/>
    </location>
</feature>
<evidence type="ECO:0000256" key="1">
    <source>
        <dbReference type="SAM" id="MobiDB-lite"/>
    </source>
</evidence>